<accession>A0A0C2X1R0</accession>
<dbReference type="EMBL" id="KN818268">
    <property type="protein sequence ID" value="KIL62648.1"/>
    <property type="molecule type" value="Genomic_DNA"/>
</dbReference>
<dbReference type="InParanoid" id="A0A0C2X1R0"/>
<proteinExistence type="predicted"/>
<dbReference type="OrthoDB" id="4230923at2759"/>
<dbReference type="HOGENOM" id="CLU_1901136_0_0_1"/>
<dbReference type="STRING" id="946122.A0A0C2X1R0"/>
<dbReference type="AlphaFoldDB" id="A0A0C2X1R0"/>
<reference evidence="1 2" key="1">
    <citation type="submission" date="2014-04" db="EMBL/GenBank/DDBJ databases">
        <title>Evolutionary Origins and Diversification of the Mycorrhizal Mutualists.</title>
        <authorList>
            <consortium name="DOE Joint Genome Institute"/>
            <consortium name="Mycorrhizal Genomics Consortium"/>
            <person name="Kohler A."/>
            <person name="Kuo A."/>
            <person name="Nagy L.G."/>
            <person name="Floudas D."/>
            <person name="Copeland A."/>
            <person name="Barry K.W."/>
            <person name="Cichocki N."/>
            <person name="Veneault-Fourrey C."/>
            <person name="LaButti K."/>
            <person name="Lindquist E.A."/>
            <person name="Lipzen A."/>
            <person name="Lundell T."/>
            <person name="Morin E."/>
            <person name="Murat C."/>
            <person name="Riley R."/>
            <person name="Ohm R."/>
            <person name="Sun H."/>
            <person name="Tunlid A."/>
            <person name="Henrissat B."/>
            <person name="Grigoriev I.V."/>
            <person name="Hibbett D.S."/>
            <person name="Martin F."/>
        </authorList>
    </citation>
    <scope>NUCLEOTIDE SEQUENCE [LARGE SCALE GENOMIC DNA]</scope>
    <source>
        <strain evidence="1 2">Koide BX008</strain>
    </source>
</reference>
<sequence length="135" mass="15307">MIEEGETEPPSQVSFVGGFRAKSGAIIYTLNSKEAANWLKKKDRLETFNEKFGDLAQTRPKLFNTIAYYVPTSYNDESEFARSGIEIDNDLIMHSLVHAKYIKAPHKRSKTQKSAHLILGFNTREGANEAIANRW</sequence>
<dbReference type="Proteomes" id="UP000054549">
    <property type="component" value="Unassembled WGS sequence"/>
</dbReference>
<evidence type="ECO:0000313" key="1">
    <source>
        <dbReference type="EMBL" id="KIL62648.1"/>
    </source>
</evidence>
<gene>
    <name evidence="1" type="ORF">M378DRAFT_80912</name>
</gene>
<protein>
    <submittedName>
        <fullName evidence="1">Uncharacterized protein</fullName>
    </submittedName>
</protein>
<evidence type="ECO:0000313" key="2">
    <source>
        <dbReference type="Proteomes" id="UP000054549"/>
    </source>
</evidence>
<feature type="non-terminal residue" evidence="1">
    <location>
        <position position="135"/>
    </location>
</feature>
<keyword evidence="2" id="KW-1185">Reference proteome</keyword>
<organism evidence="1 2">
    <name type="scientific">Amanita muscaria (strain Koide BX008)</name>
    <dbReference type="NCBI Taxonomy" id="946122"/>
    <lineage>
        <taxon>Eukaryota</taxon>
        <taxon>Fungi</taxon>
        <taxon>Dikarya</taxon>
        <taxon>Basidiomycota</taxon>
        <taxon>Agaricomycotina</taxon>
        <taxon>Agaricomycetes</taxon>
        <taxon>Agaricomycetidae</taxon>
        <taxon>Agaricales</taxon>
        <taxon>Pluteineae</taxon>
        <taxon>Amanitaceae</taxon>
        <taxon>Amanita</taxon>
    </lineage>
</organism>
<name>A0A0C2X1R0_AMAMK</name>